<gene>
    <name evidence="2" type="ordered locus">Cyan7822_3082</name>
</gene>
<feature type="domain" description="Coenzyme Q-binding protein COQ10 START" evidence="1">
    <location>
        <begin position="10"/>
        <end position="133"/>
    </location>
</feature>
<organism evidence="2 3">
    <name type="scientific">Gloeothece verrucosa (strain PCC 7822)</name>
    <name type="common">Cyanothece sp. (strain PCC 7822)</name>
    <dbReference type="NCBI Taxonomy" id="497965"/>
    <lineage>
        <taxon>Bacteria</taxon>
        <taxon>Bacillati</taxon>
        <taxon>Cyanobacteriota</taxon>
        <taxon>Cyanophyceae</taxon>
        <taxon>Oscillatoriophycideae</taxon>
        <taxon>Chroococcales</taxon>
        <taxon>Aphanothecaceae</taxon>
        <taxon>Gloeothece</taxon>
        <taxon>Gloeothece verrucosa</taxon>
    </lineage>
</organism>
<dbReference type="STRING" id="497965.Cyan7822_3082"/>
<dbReference type="AlphaFoldDB" id="E0U9W7"/>
<protein>
    <submittedName>
        <fullName evidence="2">Cyclase/dehydrase</fullName>
    </submittedName>
</protein>
<dbReference type="Pfam" id="PF03364">
    <property type="entry name" value="Polyketide_cyc"/>
    <property type="match status" value="1"/>
</dbReference>
<evidence type="ECO:0000313" key="2">
    <source>
        <dbReference type="EMBL" id="ADN15037.1"/>
    </source>
</evidence>
<dbReference type="InterPro" id="IPR023393">
    <property type="entry name" value="START-like_dom_sf"/>
</dbReference>
<dbReference type="InterPro" id="IPR005031">
    <property type="entry name" value="COQ10_START"/>
</dbReference>
<evidence type="ECO:0000259" key="1">
    <source>
        <dbReference type="Pfam" id="PF03364"/>
    </source>
</evidence>
<reference evidence="3" key="1">
    <citation type="journal article" date="2011" name="MBio">
        <title>Novel metabolic attributes of the genus Cyanothece, comprising a group of unicellular nitrogen-fixing Cyanobacteria.</title>
        <authorList>
            <person name="Bandyopadhyay A."/>
            <person name="Elvitigala T."/>
            <person name="Welsh E."/>
            <person name="Stockel J."/>
            <person name="Liberton M."/>
            <person name="Min H."/>
            <person name="Sherman L.A."/>
            <person name="Pakrasi H.B."/>
        </authorList>
    </citation>
    <scope>NUCLEOTIDE SEQUENCE [LARGE SCALE GENOMIC DNA]</scope>
    <source>
        <strain evidence="3">PCC 7822</strain>
    </source>
</reference>
<dbReference type="eggNOG" id="COG4276">
    <property type="taxonomic scope" value="Bacteria"/>
</dbReference>
<dbReference type="SUPFAM" id="SSF55961">
    <property type="entry name" value="Bet v1-like"/>
    <property type="match status" value="1"/>
</dbReference>
<dbReference type="CDD" id="cd07820">
    <property type="entry name" value="SRPBCC_3"/>
    <property type="match status" value="1"/>
</dbReference>
<dbReference type="OrthoDB" id="9801773at2"/>
<dbReference type="Proteomes" id="UP000008206">
    <property type="component" value="Chromosome"/>
</dbReference>
<dbReference type="RefSeq" id="WP_013323130.1">
    <property type="nucleotide sequence ID" value="NC_014501.1"/>
</dbReference>
<sequence>MLKFEYSSLINAPVDIVWNFHERKDILKLLTPPWQPVQIVRREGGLKVGAITEFRIFLGLIPVTWIARHIACEPYQLFTDQQIQGPMESWIHRHQFSSQNGQTRLTDYITYELPGGLLAELLLGWWVNSRLQDMFHYRHLVTKQECEKLANYQYN</sequence>
<name>E0U9W7_GLOV7</name>
<keyword evidence="3" id="KW-1185">Reference proteome</keyword>
<dbReference type="EMBL" id="CP002198">
    <property type="protein sequence ID" value="ADN15037.1"/>
    <property type="molecule type" value="Genomic_DNA"/>
</dbReference>
<dbReference type="KEGG" id="cyj:Cyan7822_3082"/>
<accession>E0U9W7</accession>
<evidence type="ECO:0000313" key="3">
    <source>
        <dbReference type="Proteomes" id="UP000008206"/>
    </source>
</evidence>
<dbReference type="HOGENOM" id="CLU_112936_1_1_3"/>
<proteinExistence type="predicted"/>
<dbReference type="Gene3D" id="3.30.530.20">
    <property type="match status" value="1"/>
</dbReference>